<dbReference type="Gene3D" id="3.30.450.40">
    <property type="match status" value="1"/>
</dbReference>
<dbReference type="SUPFAM" id="SSF46785">
    <property type="entry name" value="Winged helix' DNA-binding domain"/>
    <property type="match status" value="1"/>
</dbReference>
<dbReference type="InterPro" id="IPR036388">
    <property type="entry name" value="WH-like_DNA-bd_sf"/>
</dbReference>
<dbReference type="RefSeq" id="WP_248159498.1">
    <property type="nucleotide sequence ID" value="NZ_JALNMJ010000030.1"/>
</dbReference>
<evidence type="ECO:0000313" key="6">
    <source>
        <dbReference type="Proteomes" id="UP001431221"/>
    </source>
</evidence>
<organism evidence="5 6">
    <name type="scientific">Roseibium sediminicola</name>
    <dbReference type="NCBI Taxonomy" id="2933272"/>
    <lineage>
        <taxon>Bacteria</taxon>
        <taxon>Pseudomonadati</taxon>
        <taxon>Pseudomonadota</taxon>
        <taxon>Alphaproteobacteria</taxon>
        <taxon>Hyphomicrobiales</taxon>
        <taxon>Stappiaceae</taxon>
        <taxon>Roseibium</taxon>
    </lineage>
</organism>
<dbReference type="InterPro" id="IPR036390">
    <property type="entry name" value="WH_DNA-bd_sf"/>
</dbReference>
<dbReference type="EMBL" id="JALNMJ010000030">
    <property type="protein sequence ID" value="MCK7615716.1"/>
    <property type="molecule type" value="Genomic_DNA"/>
</dbReference>
<keyword evidence="2" id="KW-0805">Transcription regulation</keyword>
<dbReference type="InterPro" id="IPR005511">
    <property type="entry name" value="SMP-30"/>
</dbReference>
<evidence type="ECO:0000259" key="4">
    <source>
        <dbReference type="PROSITE" id="PS51077"/>
    </source>
</evidence>
<proteinExistence type="inferred from homology"/>
<protein>
    <submittedName>
        <fullName evidence="5">SMP-30/gluconolactonase/LRE family protein</fullName>
    </submittedName>
</protein>
<dbReference type="InterPro" id="IPR011042">
    <property type="entry name" value="6-blade_b-propeller_TolB-like"/>
</dbReference>
<evidence type="ECO:0000256" key="3">
    <source>
        <dbReference type="ARBA" id="ARBA00023163"/>
    </source>
</evidence>
<dbReference type="Proteomes" id="UP001431221">
    <property type="component" value="Unassembled WGS sequence"/>
</dbReference>
<keyword evidence="3" id="KW-0804">Transcription</keyword>
<dbReference type="Gene3D" id="2.120.10.30">
    <property type="entry name" value="TolB, C-terminal domain"/>
    <property type="match status" value="1"/>
</dbReference>
<dbReference type="Gene3D" id="1.10.10.10">
    <property type="entry name" value="Winged helix-like DNA-binding domain superfamily/Winged helix DNA-binding domain"/>
    <property type="match status" value="1"/>
</dbReference>
<evidence type="ECO:0000256" key="2">
    <source>
        <dbReference type="ARBA" id="ARBA00023015"/>
    </source>
</evidence>
<dbReference type="PRINTS" id="PR01790">
    <property type="entry name" value="SMP30FAMILY"/>
</dbReference>
<name>A0ABT0H276_9HYPH</name>
<dbReference type="PANTHER" id="PTHR10907">
    <property type="entry name" value="REGUCALCIN"/>
    <property type="match status" value="1"/>
</dbReference>
<gene>
    <name evidence="5" type="ORF">M0H32_26440</name>
</gene>
<dbReference type="PANTHER" id="PTHR10907:SF47">
    <property type="entry name" value="REGUCALCIN"/>
    <property type="match status" value="1"/>
</dbReference>
<dbReference type="InterPro" id="IPR013658">
    <property type="entry name" value="SGL"/>
</dbReference>
<accession>A0ABT0H276</accession>
<dbReference type="InterPro" id="IPR005471">
    <property type="entry name" value="Tscrpt_reg_IclR_N"/>
</dbReference>
<dbReference type="SUPFAM" id="SSF63829">
    <property type="entry name" value="Calcium-dependent phosphotriesterase"/>
    <property type="match status" value="1"/>
</dbReference>
<comment type="caution">
    <text evidence="5">The sequence shown here is derived from an EMBL/GenBank/DDBJ whole genome shotgun (WGS) entry which is preliminary data.</text>
</comment>
<sequence length="544" mass="59035">MTQTDSLPEKTAPEVPGAQALVRGLDVLMTIGAAPAPMRFAELQKALDIPKGSLHRLLAALQSRELVRFEEHGKRYALGSKVFDLARRTIDQSSVIRAAKPEISRLSRLLNRPCCLYVQDGEFVFVLYFEDPDAGNARVVRVWPRIRAATSAPGLAIAARLPHQERSGKAIPALGQAKALGYALSKDDTQSVASAIVDSSGYPVAALCCHFETSPERAEELHETGRLVKEAAQRASGNVSCTDSPAKLPPKPEKIEVELQVLNTGRDFMGENPIWCPVENRLWWLDILAPALRWLDDGTFQPNRILLEDLTGGLSLTESGRLLLAGRQGIQLLDPKSGQVTLLFDPEEDKPDNRFNSAGLDRDGNLWVGTMPLDNATGTGSLYRISADLSVDVMLENAGLPKNPALSPDGKWLYLSDGKSGALCKYPLLENGTLGNRNILVQGSPETGLPNGIAVDTEGFVWASMYGGWSVNRYSPDGTLDRKIDLPVPMPTALTFGGPELKTLYVTSTYLRMPAGYSSIAPQAGNLIRIETEVIGMPAVRFGL</sequence>
<comment type="similarity">
    <text evidence="1">Belongs to the SMP-30/CGR1 family.</text>
</comment>
<dbReference type="Pfam" id="PF09339">
    <property type="entry name" value="HTH_IclR"/>
    <property type="match status" value="1"/>
</dbReference>
<dbReference type="Pfam" id="PF08450">
    <property type="entry name" value="SGL"/>
    <property type="match status" value="1"/>
</dbReference>
<dbReference type="SUPFAM" id="SSF55781">
    <property type="entry name" value="GAF domain-like"/>
    <property type="match status" value="1"/>
</dbReference>
<dbReference type="PROSITE" id="PS51077">
    <property type="entry name" value="HTH_ICLR"/>
    <property type="match status" value="1"/>
</dbReference>
<evidence type="ECO:0000313" key="5">
    <source>
        <dbReference type="EMBL" id="MCK7615716.1"/>
    </source>
</evidence>
<evidence type="ECO:0000256" key="1">
    <source>
        <dbReference type="ARBA" id="ARBA00008853"/>
    </source>
</evidence>
<feature type="domain" description="HTH iclR-type" evidence="4">
    <location>
        <begin position="18"/>
        <end position="80"/>
    </location>
</feature>
<dbReference type="SMART" id="SM00346">
    <property type="entry name" value="HTH_ICLR"/>
    <property type="match status" value="1"/>
</dbReference>
<keyword evidence="6" id="KW-1185">Reference proteome</keyword>
<reference evidence="5" key="1">
    <citation type="submission" date="2022-04" db="EMBL/GenBank/DDBJ databases">
        <title>Roseibium sp. CAU 1639 isolated from mud.</title>
        <authorList>
            <person name="Kim W."/>
        </authorList>
    </citation>
    <scope>NUCLEOTIDE SEQUENCE</scope>
    <source>
        <strain evidence="5">CAU 1639</strain>
    </source>
</reference>
<dbReference type="InterPro" id="IPR029016">
    <property type="entry name" value="GAF-like_dom_sf"/>
</dbReference>